<evidence type="ECO:0000313" key="8">
    <source>
        <dbReference type="Proteomes" id="UP000092839"/>
    </source>
</evidence>
<dbReference type="PANTHER" id="PTHR11814">
    <property type="entry name" value="SULFATE TRANSPORTER"/>
    <property type="match status" value="1"/>
</dbReference>
<sequence>MKSSWPRLFPPAEWLAGYRASWLRPDIIAGVTLAAYAIPVSLAYAALAGLPPQVGVYGYMLGGIGYALLGSSRQLAVGPTSAISLMIAATVGALAGGDGVRYAQIASLAALAVAVLCLIAWLFRLSMLVRLVSDSILVGFKAGAGLTIIMTQLPSLFGVTGGGRHFFDRAVRLTGQLGDVHLIVLAIGLAAIVLLLLGARFLPGRPVGLAVVVLSILMATILGLPALGVAVTGEIPKGLPSVAMPTFGLLEFDELFPLAAGILLLAYVEGVSAARSFAAKHGYPLDVRQEFLGLGAANLAVSLGNGYPVAGGLSQSAVNDQAGARTPLALVICSATLAICLLFLTGLLTNLPKAVLAAIVFTAVYKLVDVAALVRMWRISRIDFYAAAIALVSVLLLGILQGILLAAIASIFLLLARASQPNVAFLGRLPGTGRYADSARNPDVEPLAGIIAFRPEASLLYINAETVLETVLARVHAAPDTKLVVCGLSSSPFIDLAGAKMLHDLHGELSASGIAFQIVGARGQVRDVLQADGLAEKTDSANWTRRMDSVLGDLKVG</sequence>
<keyword evidence="4 5" id="KW-0472">Membrane</keyword>
<feature type="transmembrane region" description="Helical" evidence="5">
    <location>
        <begin position="102"/>
        <end position="123"/>
    </location>
</feature>
<gene>
    <name evidence="7" type="ORF">LMTR13_14415</name>
</gene>
<dbReference type="EMBL" id="CP016428">
    <property type="protein sequence ID" value="ANW01187.1"/>
    <property type="molecule type" value="Genomic_DNA"/>
</dbReference>
<reference evidence="7 8" key="1">
    <citation type="submission" date="2016-07" db="EMBL/GenBank/DDBJ databases">
        <title>Complete genome sequence of Bradyrhizobium icense LMTR 13T, a potential inoculant strain isolated from lima bean (Phaseolus lunatus) in Peru.</title>
        <authorList>
            <person name="Ormeno-Orrillo E."/>
            <person name="Duran D."/>
            <person name="Rogel M.A."/>
            <person name="Rey L."/>
            <person name="Imperial J."/>
            <person name="Ruiz-Argueso T."/>
            <person name="Martinez-Romero E."/>
        </authorList>
    </citation>
    <scope>NUCLEOTIDE SEQUENCE [LARGE SCALE GENOMIC DNA]</scope>
    <source>
        <strain evidence="7 8">LMTR 13</strain>
    </source>
</reference>
<feature type="transmembrane region" description="Helical" evidence="5">
    <location>
        <begin position="209"/>
        <end position="235"/>
    </location>
</feature>
<dbReference type="Pfam" id="PF00916">
    <property type="entry name" value="Sulfate_transp"/>
    <property type="match status" value="1"/>
</dbReference>
<feature type="transmembrane region" description="Helical" evidence="5">
    <location>
        <begin position="27"/>
        <end position="47"/>
    </location>
</feature>
<comment type="subcellular location">
    <subcellularLocation>
        <location evidence="1">Membrane</location>
        <topology evidence="1">Multi-pass membrane protein</topology>
    </subcellularLocation>
</comment>
<dbReference type="Pfam" id="PF01740">
    <property type="entry name" value="STAS"/>
    <property type="match status" value="1"/>
</dbReference>
<dbReference type="InterPro" id="IPR036513">
    <property type="entry name" value="STAS_dom_sf"/>
</dbReference>
<keyword evidence="3 5" id="KW-1133">Transmembrane helix</keyword>
<feature type="transmembrane region" description="Helical" evidence="5">
    <location>
        <begin position="53"/>
        <end position="69"/>
    </location>
</feature>
<organism evidence="7 8">
    <name type="scientific">Bradyrhizobium icense</name>
    <dbReference type="NCBI Taxonomy" id="1274631"/>
    <lineage>
        <taxon>Bacteria</taxon>
        <taxon>Pseudomonadati</taxon>
        <taxon>Pseudomonadota</taxon>
        <taxon>Alphaproteobacteria</taxon>
        <taxon>Hyphomicrobiales</taxon>
        <taxon>Nitrobacteraceae</taxon>
        <taxon>Bradyrhizobium</taxon>
    </lineage>
</organism>
<keyword evidence="2 5" id="KW-0812">Transmembrane</keyword>
<evidence type="ECO:0000256" key="2">
    <source>
        <dbReference type="ARBA" id="ARBA00022692"/>
    </source>
</evidence>
<dbReference type="CDD" id="cd07042">
    <property type="entry name" value="STAS_SulP_like_sulfate_transporter"/>
    <property type="match status" value="1"/>
</dbReference>
<dbReference type="AlphaFoldDB" id="A0A1B1UEI4"/>
<dbReference type="KEGG" id="bic:LMTR13_14415"/>
<dbReference type="GO" id="GO:0016020">
    <property type="term" value="C:membrane"/>
    <property type="evidence" value="ECO:0007669"/>
    <property type="project" value="UniProtKB-SubCell"/>
</dbReference>
<keyword evidence="8" id="KW-1185">Reference proteome</keyword>
<name>A0A1B1UEI4_9BRAD</name>
<dbReference type="InterPro" id="IPR002645">
    <property type="entry name" value="STAS_dom"/>
</dbReference>
<dbReference type="InterPro" id="IPR011547">
    <property type="entry name" value="SLC26A/SulP_dom"/>
</dbReference>
<feature type="transmembrane region" description="Helical" evidence="5">
    <location>
        <begin position="76"/>
        <end position="96"/>
    </location>
</feature>
<dbReference type="Proteomes" id="UP000092839">
    <property type="component" value="Chromosome"/>
</dbReference>
<evidence type="ECO:0000256" key="5">
    <source>
        <dbReference type="SAM" id="Phobius"/>
    </source>
</evidence>
<dbReference type="PROSITE" id="PS50801">
    <property type="entry name" value="STAS"/>
    <property type="match status" value="1"/>
</dbReference>
<feature type="transmembrane region" description="Helical" evidence="5">
    <location>
        <begin position="135"/>
        <end position="160"/>
    </location>
</feature>
<protein>
    <submittedName>
        <fullName evidence="7">DNA repair protein</fullName>
    </submittedName>
</protein>
<proteinExistence type="predicted"/>
<evidence type="ECO:0000256" key="3">
    <source>
        <dbReference type="ARBA" id="ARBA00022989"/>
    </source>
</evidence>
<dbReference type="SUPFAM" id="SSF52091">
    <property type="entry name" value="SpoIIaa-like"/>
    <property type="match status" value="1"/>
</dbReference>
<feature type="transmembrane region" description="Helical" evidence="5">
    <location>
        <begin position="354"/>
        <end position="374"/>
    </location>
</feature>
<feature type="transmembrane region" description="Helical" evidence="5">
    <location>
        <begin position="328"/>
        <end position="348"/>
    </location>
</feature>
<evidence type="ECO:0000256" key="4">
    <source>
        <dbReference type="ARBA" id="ARBA00023136"/>
    </source>
</evidence>
<feature type="transmembrane region" description="Helical" evidence="5">
    <location>
        <begin position="386"/>
        <end position="415"/>
    </location>
</feature>
<dbReference type="Gene3D" id="3.30.750.24">
    <property type="entry name" value="STAS domain"/>
    <property type="match status" value="1"/>
</dbReference>
<feature type="domain" description="STAS" evidence="6">
    <location>
        <begin position="440"/>
        <end position="554"/>
    </location>
</feature>
<dbReference type="InterPro" id="IPR001902">
    <property type="entry name" value="SLC26A/SulP_fam"/>
</dbReference>
<feature type="transmembrane region" description="Helical" evidence="5">
    <location>
        <begin position="180"/>
        <end position="202"/>
    </location>
</feature>
<dbReference type="GO" id="GO:0055085">
    <property type="term" value="P:transmembrane transport"/>
    <property type="evidence" value="ECO:0007669"/>
    <property type="project" value="InterPro"/>
</dbReference>
<dbReference type="RefSeq" id="WP_065728455.1">
    <property type="nucleotide sequence ID" value="NZ_CP016428.1"/>
</dbReference>
<evidence type="ECO:0000256" key="1">
    <source>
        <dbReference type="ARBA" id="ARBA00004141"/>
    </source>
</evidence>
<evidence type="ECO:0000313" key="7">
    <source>
        <dbReference type="EMBL" id="ANW01187.1"/>
    </source>
</evidence>
<accession>A0A1B1UEI4</accession>
<dbReference type="STRING" id="1274631.LMTR13_14415"/>
<evidence type="ECO:0000259" key="6">
    <source>
        <dbReference type="PROSITE" id="PS50801"/>
    </source>
</evidence>
<dbReference type="OrthoDB" id="9769739at2"/>
<feature type="transmembrane region" description="Helical" evidence="5">
    <location>
        <begin position="255"/>
        <end position="274"/>
    </location>
</feature>